<dbReference type="EMBL" id="JAAIUW010000013">
    <property type="protein sequence ID" value="KAF7804813.1"/>
    <property type="molecule type" value="Genomic_DNA"/>
</dbReference>
<evidence type="ECO:0000313" key="3">
    <source>
        <dbReference type="Proteomes" id="UP000634136"/>
    </source>
</evidence>
<keyword evidence="1" id="KW-0812">Transmembrane</keyword>
<proteinExistence type="predicted"/>
<dbReference type="AlphaFoldDB" id="A0A834W0K0"/>
<sequence>MGKIICTDSCGADFDLWKLAILLLITLFLMFICFTPPTPRRVVAVYRYA</sequence>
<gene>
    <name evidence="2" type="ORF">G2W53_043924</name>
</gene>
<protein>
    <submittedName>
        <fullName evidence="2">Uncharacterized protein</fullName>
    </submittedName>
</protein>
<evidence type="ECO:0000256" key="1">
    <source>
        <dbReference type="SAM" id="Phobius"/>
    </source>
</evidence>
<reference evidence="2" key="1">
    <citation type="submission" date="2020-09" db="EMBL/GenBank/DDBJ databases">
        <title>Genome-Enabled Discovery of Anthraquinone Biosynthesis in Senna tora.</title>
        <authorList>
            <person name="Kang S.-H."/>
            <person name="Pandey R.P."/>
            <person name="Lee C.-M."/>
            <person name="Sim J.-S."/>
            <person name="Jeong J.-T."/>
            <person name="Choi B.-S."/>
            <person name="Jung M."/>
            <person name="Ginzburg D."/>
            <person name="Zhao K."/>
            <person name="Won S.Y."/>
            <person name="Oh T.-J."/>
            <person name="Yu Y."/>
            <person name="Kim N.-H."/>
            <person name="Lee O.R."/>
            <person name="Lee T.-H."/>
            <person name="Bashyal P."/>
            <person name="Kim T.-S."/>
            <person name="Lee W.-H."/>
            <person name="Kawkins C."/>
            <person name="Kim C.-K."/>
            <person name="Kim J.S."/>
            <person name="Ahn B.O."/>
            <person name="Rhee S.Y."/>
            <person name="Sohng J.K."/>
        </authorList>
    </citation>
    <scope>NUCLEOTIDE SEQUENCE</scope>
    <source>
        <tissue evidence="2">Leaf</tissue>
    </source>
</reference>
<accession>A0A834W0K0</accession>
<comment type="caution">
    <text evidence="2">The sequence shown here is derived from an EMBL/GenBank/DDBJ whole genome shotgun (WGS) entry which is preliminary data.</text>
</comment>
<keyword evidence="1" id="KW-1133">Transmembrane helix</keyword>
<keyword evidence="1" id="KW-0472">Membrane</keyword>
<keyword evidence="3" id="KW-1185">Reference proteome</keyword>
<feature type="transmembrane region" description="Helical" evidence="1">
    <location>
        <begin position="16"/>
        <end position="34"/>
    </location>
</feature>
<organism evidence="2 3">
    <name type="scientific">Senna tora</name>
    <dbReference type="NCBI Taxonomy" id="362788"/>
    <lineage>
        <taxon>Eukaryota</taxon>
        <taxon>Viridiplantae</taxon>
        <taxon>Streptophyta</taxon>
        <taxon>Embryophyta</taxon>
        <taxon>Tracheophyta</taxon>
        <taxon>Spermatophyta</taxon>
        <taxon>Magnoliopsida</taxon>
        <taxon>eudicotyledons</taxon>
        <taxon>Gunneridae</taxon>
        <taxon>Pentapetalae</taxon>
        <taxon>rosids</taxon>
        <taxon>fabids</taxon>
        <taxon>Fabales</taxon>
        <taxon>Fabaceae</taxon>
        <taxon>Caesalpinioideae</taxon>
        <taxon>Cassia clade</taxon>
        <taxon>Senna</taxon>
    </lineage>
</organism>
<name>A0A834W0K0_9FABA</name>
<dbReference type="Proteomes" id="UP000634136">
    <property type="component" value="Unassembled WGS sequence"/>
</dbReference>
<evidence type="ECO:0000313" key="2">
    <source>
        <dbReference type="EMBL" id="KAF7804813.1"/>
    </source>
</evidence>